<sequence>MKILYLIALSLTLPAWAAPAENACANGLCGASGVSLKTLAAAAPEEKPAAGGLREELRRTEPQRDAWNRNLGVREDRENYNCALSFGVGGQLSKDGFVGSRVMGQTQTWRAPANSDSKP</sequence>
<reference evidence="2 3" key="1">
    <citation type="submission" date="2019-11" db="EMBL/GenBank/DDBJ databases">
        <title>Novel species isolated from a subtropical stream in China.</title>
        <authorList>
            <person name="Lu H."/>
        </authorList>
    </citation>
    <scope>NUCLEOTIDE SEQUENCE [LARGE SCALE GENOMIC DNA]</scope>
    <source>
        <strain evidence="2 3">FT80W</strain>
    </source>
</reference>
<feature type="chain" id="PRO_5026113239" description="DUF2147 domain-containing protein" evidence="1">
    <location>
        <begin position="18"/>
        <end position="119"/>
    </location>
</feature>
<dbReference type="Proteomes" id="UP000433309">
    <property type="component" value="Unassembled WGS sequence"/>
</dbReference>
<keyword evidence="3" id="KW-1185">Reference proteome</keyword>
<dbReference type="EMBL" id="WKJK01000015">
    <property type="protein sequence ID" value="MRW93185.1"/>
    <property type="molecule type" value="Genomic_DNA"/>
</dbReference>
<keyword evidence="1" id="KW-0732">Signal</keyword>
<dbReference type="RefSeq" id="WP_154381333.1">
    <property type="nucleotide sequence ID" value="NZ_WKJK01000015.1"/>
</dbReference>
<evidence type="ECO:0008006" key="4">
    <source>
        <dbReference type="Google" id="ProtNLM"/>
    </source>
</evidence>
<feature type="signal peptide" evidence="1">
    <location>
        <begin position="1"/>
        <end position="17"/>
    </location>
</feature>
<protein>
    <recommendedName>
        <fullName evidence="4">DUF2147 domain-containing protein</fullName>
    </recommendedName>
</protein>
<accession>A0A6I2L4F6</accession>
<organism evidence="2 3">
    <name type="scientific">Duganella guangzhouensis</name>
    <dbReference type="NCBI Taxonomy" id="2666084"/>
    <lineage>
        <taxon>Bacteria</taxon>
        <taxon>Pseudomonadati</taxon>
        <taxon>Pseudomonadota</taxon>
        <taxon>Betaproteobacteria</taxon>
        <taxon>Burkholderiales</taxon>
        <taxon>Oxalobacteraceae</taxon>
        <taxon>Telluria group</taxon>
        <taxon>Duganella</taxon>
    </lineage>
</organism>
<comment type="caution">
    <text evidence="2">The sequence shown here is derived from an EMBL/GenBank/DDBJ whole genome shotgun (WGS) entry which is preliminary data.</text>
</comment>
<proteinExistence type="predicted"/>
<name>A0A6I2L4F6_9BURK</name>
<dbReference type="AlphaFoldDB" id="A0A6I2L4F6"/>
<evidence type="ECO:0000313" key="2">
    <source>
        <dbReference type="EMBL" id="MRW93185.1"/>
    </source>
</evidence>
<evidence type="ECO:0000256" key="1">
    <source>
        <dbReference type="SAM" id="SignalP"/>
    </source>
</evidence>
<evidence type="ECO:0000313" key="3">
    <source>
        <dbReference type="Proteomes" id="UP000433309"/>
    </source>
</evidence>
<gene>
    <name evidence="2" type="ORF">GJ699_24640</name>
</gene>